<evidence type="ECO:0000256" key="3">
    <source>
        <dbReference type="ARBA" id="ARBA00023008"/>
    </source>
</evidence>
<dbReference type="VEuPathDB" id="FungiDB:CC77DRAFT_996412"/>
<accession>A0A177DCG2</accession>
<dbReference type="InterPro" id="IPR052282">
    <property type="entry name" value="Starch-active_LPMO"/>
</dbReference>
<dbReference type="Pfam" id="PF03067">
    <property type="entry name" value="LPMO_10"/>
    <property type="match status" value="1"/>
</dbReference>
<evidence type="ECO:0000256" key="7">
    <source>
        <dbReference type="SAM" id="SignalP"/>
    </source>
</evidence>
<evidence type="ECO:0000259" key="8">
    <source>
        <dbReference type="Pfam" id="PF03067"/>
    </source>
</evidence>
<organism evidence="9 10">
    <name type="scientific">Alternaria alternata</name>
    <name type="common">Alternaria rot fungus</name>
    <name type="synonym">Torula alternata</name>
    <dbReference type="NCBI Taxonomy" id="5599"/>
    <lineage>
        <taxon>Eukaryota</taxon>
        <taxon>Fungi</taxon>
        <taxon>Dikarya</taxon>
        <taxon>Ascomycota</taxon>
        <taxon>Pezizomycotina</taxon>
        <taxon>Dothideomycetes</taxon>
        <taxon>Pleosporomycetidae</taxon>
        <taxon>Pleosporales</taxon>
        <taxon>Pleosporineae</taxon>
        <taxon>Pleosporaceae</taxon>
        <taxon>Alternaria</taxon>
        <taxon>Alternaria sect. Alternaria</taxon>
        <taxon>Alternaria alternata complex</taxon>
    </lineage>
</organism>
<keyword evidence="7" id="KW-0732">Signal</keyword>
<dbReference type="PANTHER" id="PTHR36575:SF2">
    <property type="entry name" value="CHITIN-BINDING TYPE-4 DOMAIN-CONTAINING PROTEIN-RELATED"/>
    <property type="match status" value="1"/>
</dbReference>
<evidence type="ECO:0000256" key="2">
    <source>
        <dbReference type="ARBA" id="ARBA00022723"/>
    </source>
</evidence>
<dbReference type="GeneID" id="29122077"/>
<keyword evidence="3" id="KW-0186">Copper</keyword>
<dbReference type="Proteomes" id="UP000077248">
    <property type="component" value="Unassembled WGS sequence"/>
</dbReference>
<evidence type="ECO:0000256" key="6">
    <source>
        <dbReference type="ARBA" id="ARBA00034311"/>
    </source>
</evidence>
<dbReference type="GO" id="GO:0046872">
    <property type="term" value="F:metal ion binding"/>
    <property type="evidence" value="ECO:0007669"/>
    <property type="project" value="UniProtKB-KW"/>
</dbReference>
<keyword evidence="4" id="KW-1015">Disulfide bond</keyword>
<dbReference type="Gene3D" id="2.70.50.70">
    <property type="match status" value="1"/>
</dbReference>
<proteinExistence type="inferred from homology"/>
<reference evidence="9 10" key="1">
    <citation type="submission" date="2016-05" db="EMBL/GenBank/DDBJ databases">
        <title>Comparative analysis of secretome profiles of manganese(II)-oxidizing ascomycete fungi.</title>
        <authorList>
            <consortium name="DOE Joint Genome Institute"/>
            <person name="Zeiner C.A."/>
            <person name="Purvine S.O."/>
            <person name="Zink E.M."/>
            <person name="Wu S."/>
            <person name="Pasa-Tolic L."/>
            <person name="Chaput D.L."/>
            <person name="Haridas S."/>
            <person name="Grigoriev I.V."/>
            <person name="Santelli C.M."/>
            <person name="Hansel C.M."/>
        </authorList>
    </citation>
    <scope>NUCLEOTIDE SEQUENCE [LARGE SCALE GENOMIC DNA]</scope>
    <source>
        <strain evidence="9 10">SRC1lrK2f</strain>
    </source>
</reference>
<dbReference type="EMBL" id="KV441488">
    <property type="protein sequence ID" value="OAG16887.1"/>
    <property type="molecule type" value="Genomic_DNA"/>
</dbReference>
<evidence type="ECO:0000256" key="5">
    <source>
        <dbReference type="ARBA" id="ARBA00023180"/>
    </source>
</evidence>
<dbReference type="AlphaFoldDB" id="A0A177DCG2"/>
<dbReference type="InterPro" id="IPR004302">
    <property type="entry name" value="Cellulose/chitin-bd_N"/>
</dbReference>
<protein>
    <recommendedName>
        <fullName evidence="8">Chitin-binding type-4 domain-containing protein</fullName>
    </recommendedName>
</protein>
<sequence>MYFTTVATATFLTLIPRVLSHGLITSPPSRPTGPTLNSLCGPAITRTINNDNTSHVEGLPELLAAPYSASTCNLWLCKGLQFSDNPANNTQVWSAGQAVPLKVWIRIPHEGSANVSIVDTKRNEIVGDMLKVWEEGYAPGKSESDVPIGQREFSVTIPEGLEEKCAVAGDCVLQWWWYGNAARQTYESCVDFKIAKMGAKRDAFGRAFKG</sequence>
<dbReference type="PANTHER" id="PTHR36575">
    <property type="entry name" value="BINDING PROTEIN, PUTATIVE (AFU_ORTHOLOGUE AFUA_1G14430)-RELATED"/>
    <property type="match status" value="1"/>
</dbReference>
<keyword evidence="10" id="KW-1185">Reference proteome</keyword>
<feature type="signal peptide" evidence="7">
    <location>
        <begin position="1"/>
        <end position="20"/>
    </location>
</feature>
<dbReference type="OMA" id="RCNLWLC"/>
<dbReference type="RefSeq" id="XP_018382308.1">
    <property type="nucleotide sequence ID" value="XM_018536483.1"/>
</dbReference>
<evidence type="ECO:0000313" key="9">
    <source>
        <dbReference type="EMBL" id="OAG16887.1"/>
    </source>
</evidence>
<comment type="cofactor">
    <cofactor evidence="1">
        <name>Cu(2+)</name>
        <dbReference type="ChEBI" id="CHEBI:29036"/>
    </cofactor>
</comment>
<evidence type="ECO:0000256" key="4">
    <source>
        <dbReference type="ARBA" id="ARBA00023157"/>
    </source>
</evidence>
<gene>
    <name evidence="9" type="ORF">CC77DRAFT_996412</name>
</gene>
<evidence type="ECO:0000256" key="1">
    <source>
        <dbReference type="ARBA" id="ARBA00001973"/>
    </source>
</evidence>
<feature type="domain" description="Chitin-binding type-4" evidence="8">
    <location>
        <begin position="21"/>
        <end position="192"/>
    </location>
</feature>
<evidence type="ECO:0000313" key="10">
    <source>
        <dbReference type="Proteomes" id="UP000077248"/>
    </source>
</evidence>
<keyword evidence="2" id="KW-0479">Metal-binding</keyword>
<comment type="similarity">
    <text evidence="6">Belongs to the polysaccharide monooxygenase AA13 family.</text>
</comment>
<name>A0A177DCG2_ALTAL</name>
<dbReference type="KEGG" id="aalt:CC77DRAFT_996412"/>
<keyword evidence="5" id="KW-0325">Glycoprotein</keyword>
<feature type="chain" id="PRO_5008059240" description="Chitin-binding type-4 domain-containing protein" evidence="7">
    <location>
        <begin position="21"/>
        <end position="210"/>
    </location>
</feature>